<comment type="caution">
    <text evidence="3">The sequence shown here is derived from an EMBL/GenBank/DDBJ whole genome shotgun (WGS) entry which is preliminary data.</text>
</comment>
<accession>A0AAV0B8L7</accession>
<protein>
    <submittedName>
        <fullName evidence="3">Beta-lactamase superfamily domain-domain-containing protein</fullName>
    </submittedName>
</protein>
<dbReference type="InterPro" id="IPR036866">
    <property type="entry name" value="RibonucZ/Hydroxyglut_hydro"/>
</dbReference>
<reference evidence="3" key="1">
    <citation type="submission" date="2022-06" db="EMBL/GenBank/DDBJ databases">
        <authorList>
            <consortium name="SYNGENTA / RWTH Aachen University"/>
        </authorList>
    </citation>
    <scope>NUCLEOTIDE SEQUENCE</scope>
</reference>
<dbReference type="GO" id="GO:0070292">
    <property type="term" value="P:N-acylphosphatidylethanolamine metabolic process"/>
    <property type="evidence" value="ECO:0007669"/>
    <property type="project" value="TreeGrafter"/>
</dbReference>
<evidence type="ECO:0000313" key="4">
    <source>
        <dbReference type="Proteomes" id="UP001153365"/>
    </source>
</evidence>
<gene>
    <name evidence="3" type="ORF">PPACK8108_LOCUS15945</name>
</gene>
<dbReference type="Proteomes" id="UP001153365">
    <property type="component" value="Unassembled WGS sequence"/>
</dbReference>
<dbReference type="PANTHER" id="PTHR15032">
    <property type="entry name" value="N-ACYL-PHOSPHATIDYLETHANOLAMINE-HYDROLYZING PHOSPHOLIPASE D"/>
    <property type="match status" value="1"/>
</dbReference>
<evidence type="ECO:0000256" key="1">
    <source>
        <dbReference type="SAM" id="MobiDB-lite"/>
    </source>
</evidence>
<feature type="compositionally biased region" description="Low complexity" evidence="1">
    <location>
        <begin position="9"/>
        <end position="20"/>
    </location>
</feature>
<dbReference type="SUPFAM" id="SSF56281">
    <property type="entry name" value="Metallo-hydrolase/oxidoreductase"/>
    <property type="match status" value="1"/>
</dbReference>
<name>A0AAV0B8L7_PHAPC</name>
<dbReference type="GO" id="GO:0070290">
    <property type="term" value="F:N-acylphosphatidylethanolamine-specific phospholipase D activity"/>
    <property type="evidence" value="ECO:0007669"/>
    <property type="project" value="TreeGrafter"/>
</dbReference>
<keyword evidence="4" id="KW-1185">Reference proteome</keyword>
<dbReference type="Pfam" id="PF12706">
    <property type="entry name" value="Lactamase_B_2"/>
    <property type="match status" value="1"/>
</dbReference>
<evidence type="ECO:0000313" key="3">
    <source>
        <dbReference type="EMBL" id="CAH7682820.1"/>
    </source>
</evidence>
<sequence length="336" mass="38022">MTVEVERTSSIGSDSSNNNNLKPTPTHHHPNGTSFRNPWPSSSSSPSSVGLNQLFNGSIRIEMARRIESDVEPIRTVESQLESFYKDGDVNDDGCGLVGTWIGHAGFLIQLPDLKTEDLKGGSIRIRLLFDPIFSNRAGPNQFIGTRRFQSAPPFKLKNLPRIDYCLISHNHYDHLDYETIKQLYKYQPQINYFVPLGLKAWFNSVPIPSSRVVELDWWESFDPLRGLVSNSKLKATLVYVSRKEIPERCDDDGEDSLIISCVPAQHSSGQTLLDQNSSLWCGWVVKKSRQPSCASSVVMDRVKVYDERLVKNDKDDRVANEKVKDCTIYFAGYVF</sequence>
<organism evidence="3 4">
    <name type="scientific">Phakopsora pachyrhizi</name>
    <name type="common">Asian soybean rust disease fungus</name>
    <dbReference type="NCBI Taxonomy" id="170000"/>
    <lineage>
        <taxon>Eukaryota</taxon>
        <taxon>Fungi</taxon>
        <taxon>Dikarya</taxon>
        <taxon>Basidiomycota</taxon>
        <taxon>Pucciniomycotina</taxon>
        <taxon>Pucciniomycetes</taxon>
        <taxon>Pucciniales</taxon>
        <taxon>Phakopsoraceae</taxon>
        <taxon>Phakopsora</taxon>
    </lineage>
</organism>
<feature type="region of interest" description="Disordered" evidence="1">
    <location>
        <begin position="1"/>
        <end position="48"/>
    </location>
</feature>
<dbReference type="PANTHER" id="PTHR15032:SF27">
    <property type="entry name" value="N-ACYL-PHOSPHATIDYLETHANOLAMINE-HYDROLYZING PHOSPHOLIPASE D"/>
    <property type="match status" value="1"/>
</dbReference>
<dbReference type="InterPro" id="IPR001279">
    <property type="entry name" value="Metallo-B-lactamas"/>
</dbReference>
<proteinExistence type="predicted"/>
<evidence type="ECO:0000259" key="2">
    <source>
        <dbReference type="Pfam" id="PF12706"/>
    </source>
</evidence>
<dbReference type="EMBL" id="CALTRL010004302">
    <property type="protein sequence ID" value="CAH7682820.1"/>
    <property type="molecule type" value="Genomic_DNA"/>
</dbReference>
<feature type="domain" description="Metallo-beta-lactamase" evidence="2">
    <location>
        <begin position="127"/>
        <end position="290"/>
    </location>
</feature>
<dbReference type="GO" id="GO:0070291">
    <property type="term" value="P:N-acylethanolamine metabolic process"/>
    <property type="evidence" value="ECO:0007669"/>
    <property type="project" value="TreeGrafter"/>
</dbReference>
<dbReference type="GO" id="GO:0005737">
    <property type="term" value="C:cytoplasm"/>
    <property type="evidence" value="ECO:0007669"/>
    <property type="project" value="TreeGrafter"/>
</dbReference>
<dbReference type="AlphaFoldDB" id="A0AAV0B8L7"/>
<dbReference type="Gene3D" id="3.60.15.10">
    <property type="entry name" value="Ribonuclease Z/Hydroxyacylglutathione hydrolase-like"/>
    <property type="match status" value="1"/>
</dbReference>